<dbReference type="EMBL" id="QGLT01000001">
    <property type="protein sequence ID" value="PXZ01534.1"/>
    <property type="molecule type" value="Genomic_DNA"/>
</dbReference>
<dbReference type="OrthoDB" id="9776275at2"/>
<evidence type="ECO:0000313" key="1">
    <source>
        <dbReference type="EMBL" id="PXZ01534.1"/>
    </source>
</evidence>
<organism evidence="1 2">
    <name type="scientific">Commensalibacter melissae</name>
    <dbReference type="NCBI Taxonomy" id="2070537"/>
    <lineage>
        <taxon>Bacteria</taxon>
        <taxon>Pseudomonadati</taxon>
        <taxon>Pseudomonadota</taxon>
        <taxon>Alphaproteobacteria</taxon>
        <taxon>Acetobacterales</taxon>
        <taxon>Acetobacteraceae</taxon>
    </lineage>
</organism>
<accession>A0A318N750</accession>
<dbReference type="Pfam" id="PF09982">
    <property type="entry name" value="LpxR"/>
    <property type="match status" value="1"/>
</dbReference>
<evidence type="ECO:0000313" key="2">
    <source>
        <dbReference type="Proteomes" id="UP000247565"/>
    </source>
</evidence>
<gene>
    <name evidence="1" type="ORF">DK869_00535</name>
</gene>
<dbReference type="Gene3D" id="2.40.128.140">
    <property type="entry name" value="Outer membrane protein"/>
    <property type="match status" value="1"/>
</dbReference>
<comment type="caution">
    <text evidence="1">The sequence shown here is derived from an EMBL/GenBank/DDBJ whole genome shotgun (WGS) entry which is preliminary data.</text>
</comment>
<dbReference type="InterPro" id="IPR018707">
    <property type="entry name" value="LpxR"/>
</dbReference>
<reference evidence="1 2" key="1">
    <citation type="submission" date="2018-05" db="EMBL/GenBank/DDBJ databases">
        <title>Reference genomes for bee gut microbiota database.</title>
        <authorList>
            <person name="Ellegaard K.M."/>
        </authorList>
    </citation>
    <scope>NUCLEOTIDE SEQUENCE [LARGE SCALE GENOMIC DNA]</scope>
    <source>
        <strain evidence="1 2">ESL0284</strain>
    </source>
</reference>
<dbReference type="AlphaFoldDB" id="A0A318N750"/>
<keyword evidence="2" id="KW-1185">Reference proteome</keyword>
<dbReference type="RefSeq" id="WP_110438053.1">
    <property type="nucleotide sequence ID" value="NZ_CP046393.1"/>
</dbReference>
<dbReference type="Proteomes" id="UP000247565">
    <property type="component" value="Unassembled WGS sequence"/>
</dbReference>
<protein>
    <submittedName>
        <fullName evidence="1">DUF2219 domain-containing protein</fullName>
    </submittedName>
</protein>
<sequence length="341" mass="37555">MGKRDYLSLTNLLSCFSICSMGLFYSHPSFSTPKQDPYNTLTIQWENDAASTLKGTSDQYYTNGLRIGWTSPTDTLPQPVADMNTFLLGKGMQRIHWGLQQSIFTPRDTQSSQRLPHDRPYAGVLLTTVNLISDTDDTRSVFGIQAGVLGPEAMGRQVQNGFHAITGDHKNRGWHNQLKSVPVFQVQMGRTWRFLAGHAGSVDFDILPSANGAMGIYRIYGQIGSLFRFGQGLESDFGPTRIGSGNDGTDAYVGTRFVNWYLFGGVDGQAVAYNATLQGDPSKSHAQHVSKRSDVGEILAGAALIIKGYKIAYTQTWQTQEFRGQKSGLFNYGSVSVSFKF</sequence>
<name>A0A318N750_9PROT</name>
<dbReference type="InterPro" id="IPR037107">
    <property type="entry name" value="Put_OMP_sf"/>
</dbReference>
<proteinExistence type="predicted"/>